<dbReference type="PANTHER" id="PTHR13141:SF4">
    <property type="entry name" value="TRANSMEMBRANE PROTEIN 242"/>
    <property type="match status" value="1"/>
</dbReference>
<comment type="caution">
    <text evidence="11">The sequence shown here is derived from an EMBL/GenBank/DDBJ whole genome shotgun (WGS) entry which is preliminary data.</text>
</comment>
<keyword evidence="12" id="KW-1185">Reference proteome</keyword>
<dbReference type="GO" id="GO:0005743">
    <property type="term" value="C:mitochondrial inner membrane"/>
    <property type="evidence" value="ECO:0007669"/>
    <property type="project" value="UniProtKB-SubCell"/>
</dbReference>
<feature type="transmembrane region" description="Helical" evidence="10">
    <location>
        <begin position="75"/>
        <end position="106"/>
    </location>
</feature>
<evidence type="ECO:0000256" key="4">
    <source>
        <dbReference type="ARBA" id="ARBA00022692"/>
    </source>
</evidence>
<dbReference type="Proteomes" id="UP001201812">
    <property type="component" value="Unassembled WGS sequence"/>
</dbReference>
<comment type="function">
    <text evidence="9">Scaffold protein that participates in the c-ring assembly of mitochondrial ATP synthase (F(1)F(0) ATP synthase or complex V) by facilitating the membrane insertion and oligomer formation of the subunit c/ATP5MC3. Participates in the incorporation of the c-ring into vestigial complexes. Additionally influences the incorporation of subunits MT-ATP6, MT-ATP8, ATP5MJ, and ATP5MK in the ATP synthase.</text>
</comment>
<evidence type="ECO:0000313" key="12">
    <source>
        <dbReference type="Proteomes" id="UP001201812"/>
    </source>
</evidence>
<keyword evidence="5" id="KW-0999">Mitochondrion inner membrane</keyword>
<evidence type="ECO:0000256" key="7">
    <source>
        <dbReference type="ARBA" id="ARBA00023128"/>
    </source>
</evidence>
<dbReference type="InterPro" id="IPR009792">
    <property type="entry name" value="TMEM242"/>
</dbReference>
<organism evidence="11 12">
    <name type="scientific">Ditylenchus destructor</name>
    <dbReference type="NCBI Taxonomy" id="166010"/>
    <lineage>
        <taxon>Eukaryota</taxon>
        <taxon>Metazoa</taxon>
        <taxon>Ecdysozoa</taxon>
        <taxon>Nematoda</taxon>
        <taxon>Chromadorea</taxon>
        <taxon>Rhabditida</taxon>
        <taxon>Tylenchina</taxon>
        <taxon>Tylenchomorpha</taxon>
        <taxon>Sphaerularioidea</taxon>
        <taxon>Anguinidae</taxon>
        <taxon>Anguininae</taxon>
        <taxon>Ditylenchus</taxon>
    </lineage>
</organism>
<keyword evidence="8 10" id="KW-0472">Membrane</keyword>
<evidence type="ECO:0000256" key="10">
    <source>
        <dbReference type="SAM" id="Phobius"/>
    </source>
</evidence>
<keyword evidence="4 10" id="KW-0812">Transmembrane</keyword>
<evidence type="ECO:0000256" key="1">
    <source>
        <dbReference type="ARBA" id="ARBA00004448"/>
    </source>
</evidence>
<feature type="transmembrane region" description="Helical" evidence="10">
    <location>
        <begin position="31"/>
        <end position="55"/>
    </location>
</feature>
<evidence type="ECO:0000256" key="3">
    <source>
        <dbReference type="ARBA" id="ARBA00013934"/>
    </source>
</evidence>
<evidence type="ECO:0000256" key="6">
    <source>
        <dbReference type="ARBA" id="ARBA00022989"/>
    </source>
</evidence>
<protein>
    <recommendedName>
        <fullName evidence="3">Transmembrane protein 242</fullName>
    </recommendedName>
</protein>
<accession>A0AAD4QY81</accession>
<reference evidence="11" key="1">
    <citation type="submission" date="2022-01" db="EMBL/GenBank/DDBJ databases">
        <title>Genome Sequence Resource for Two Populations of Ditylenchus destructor, the Migratory Endoparasitic Phytonematode.</title>
        <authorList>
            <person name="Zhang H."/>
            <person name="Lin R."/>
            <person name="Xie B."/>
        </authorList>
    </citation>
    <scope>NUCLEOTIDE SEQUENCE</scope>
    <source>
        <strain evidence="11">BazhouSP</strain>
    </source>
</reference>
<comment type="similarity">
    <text evidence="2">Belongs to the TMEM242 family.</text>
</comment>
<dbReference type="EMBL" id="JAKKPZ010000031">
    <property type="protein sequence ID" value="KAI1709266.1"/>
    <property type="molecule type" value="Genomic_DNA"/>
</dbReference>
<evidence type="ECO:0000256" key="5">
    <source>
        <dbReference type="ARBA" id="ARBA00022792"/>
    </source>
</evidence>
<evidence type="ECO:0000256" key="8">
    <source>
        <dbReference type="ARBA" id="ARBA00023136"/>
    </source>
</evidence>
<keyword evidence="6 10" id="KW-1133">Transmembrane helix</keyword>
<comment type="subcellular location">
    <subcellularLocation>
        <location evidence="1">Mitochondrion inner membrane</location>
        <topology evidence="1">Multi-pass membrane protein</topology>
    </subcellularLocation>
</comment>
<proteinExistence type="inferred from homology"/>
<dbReference type="AlphaFoldDB" id="A0AAD4QY81"/>
<evidence type="ECO:0000256" key="2">
    <source>
        <dbReference type="ARBA" id="ARBA00007570"/>
    </source>
</evidence>
<sequence>MGVDVTSVAGPSSDTNVATYKEKKASEERRAFGWIKLIGGITSAACFGIGIRAAVQQARPMKPNELSRPQLFGGVGFATRALLIATMVTVSGYGLLVVAVSAAFRVNSPRQFGDRMKEIFSDKYRLPGSTKKQEFGEIFKDS</sequence>
<evidence type="ECO:0000256" key="9">
    <source>
        <dbReference type="ARBA" id="ARBA00045905"/>
    </source>
</evidence>
<evidence type="ECO:0000313" key="11">
    <source>
        <dbReference type="EMBL" id="KAI1709266.1"/>
    </source>
</evidence>
<dbReference type="PANTHER" id="PTHR13141">
    <property type="entry name" value="TRANSMEMBRANE PROTEIN 242"/>
    <property type="match status" value="1"/>
</dbReference>
<gene>
    <name evidence="11" type="ORF">DdX_11336</name>
</gene>
<keyword evidence="7" id="KW-0496">Mitochondrion</keyword>
<name>A0AAD4QY81_9BILA</name>